<dbReference type="Pfam" id="PF00696">
    <property type="entry name" value="AA_kinase"/>
    <property type="match status" value="1"/>
</dbReference>
<proteinExistence type="inferred from homology"/>
<feature type="binding site" evidence="9">
    <location>
        <position position="191"/>
    </location>
    <ligand>
        <name>substrate</name>
    </ligand>
</feature>
<evidence type="ECO:0000256" key="7">
    <source>
        <dbReference type="ARBA" id="ARBA00022777"/>
    </source>
</evidence>
<dbReference type="RefSeq" id="WP_013799422.1">
    <property type="nucleotide sequence ID" value="NC_015562.1"/>
</dbReference>
<dbReference type="NCBIfam" id="TIGR00761">
    <property type="entry name" value="argB"/>
    <property type="match status" value="1"/>
</dbReference>
<gene>
    <name evidence="9" type="primary">argB</name>
    <name evidence="11" type="ordered locus">Metig_1288</name>
</gene>
<evidence type="ECO:0000256" key="4">
    <source>
        <dbReference type="ARBA" id="ARBA00022605"/>
    </source>
</evidence>
<comment type="similarity">
    <text evidence="9">Belongs to the acetylglutamate kinase family. ArgB subfamily.</text>
</comment>
<feature type="binding site" evidence="9">
    <location>
        <position position="88"/>
    </location>
    <ligand>
        <name>substrate</name>
    </ligand>
</feature>
<dbReference type="Gene3D" id="3.40.1160.10">
    <property type="entry name" value="Acetylglutamate kinase-like"/>
    <property type="match status" value="1"/>
</dbReference>
<dbReference type="InterPro" id="IPR004662">
    <property type="entry name" value="AcgluKinase_fam"/>
</dbReference>
<dbReference type="PIRSF" id="PIRSF000728">
    <property type="entry name" value="NAGK"/>
    <property type="match status" value="1"/>
</dbReference>
<evidence type="ECO:0000313" key="12">
    <source>
        <dbReference type="Proteomes" id="UP000009227"/>
    </source>
</evidence>
<keyword evidence="7 9" id="KW-0418">Kinase</keyword>
<comment type="catalytic activity">
    <reaction evidence="9">
        <text>N-acetyl-L-glutamate + ATP = N-acetyl-L-glutamyl 5-phosphate + ADP</text>
        <dbReference type="Rhea" id="RHEA:14629"/>
        <dbReference type="ChEBI" id="CHEBI:30616"/>
        <dbReference type="ChEBI" id="CHEBI:44337"/>
        <dbReference type="ChEBI" id="CHEBI:57936"/>
        <dbReference type="ChEBI" id="CHEBI:456216"/>
        <dbReference type="EC" id="2.7.2.8"/>
    </reaction>
</comment>
<dbReference type="PRINTS" id="PR00474">
    <property type="entry name" value="GLU5KINASE"/>
</dbReference>
<accession>F6BEM8</accession>
<sequence>MEEKTNLSKAEILMEALPYIQKFQNKRFVIKYGGHAMIDENAKNWTAKDIVLLRFVGINPVVVHGGGPEINKAMEKMGKKPEFIHGLRVTDEETLDIVMMVLIGKINGEIVSKIGKFGGKAVGLSGKSGHLIKARKKIKYIEKDGERIMVDLGRVGETERINTELIDILLENNYIPVISPIGIDDEGKALNLNADTVAGDIAGAIGAEKLILITDVDGIMEDINDPSTLYKKLTISEVEELMKKGIIKGGMIPKVEAAINALNKGVKSVHIINGKIPHALLLEIFTEEGIGTMIVRD</sequence>
<feature type="binding site" evidence="9">
    <location>
        <begin position="66"/>
        <end position="67"/>
    </location>
    <ligand>
        <name>substrate</name>
    </ligand>
</feature>
<dbReference type="CDD" id="cd04250">
    <property type="entry name" value="AAK_NAGK-C"/>
    <property type="match status" value="1"/>
</dbReference>
<organism evidence="12">
    <name type="scientific">Methanotorris igneus (strain DSM 5666 / JCM 11834 / Kol 5)</name>
    <dbReference type="NCBI Taxonomy" id="880724"/>
    <lineage>
        <taxon>Archaea</taxon>
        <taxon>Methanobacteriati</taxon>
        <taxon>Methanobacteriota</taxon>
        <taxon>Methanomada group</taxon>
        <taxon>Methanococci</taxon>
        <taxon>Methanococcales</taxon>
        <taxon>Methanocaldococcaceae</taxon>
        <taxon>Methanotorris</taxon>
    </lineage>
</organism>
<evidence type="ECO:0000256" key="9">
    <source>
        <dbReference type="HAMAP-Rule" id="MF_00082"/>
    </source>
</evidence>
<comment type="subcellular location">
    <subcellularLocation>
        <location evidence="9">Cytoplasm</location>
    </subcellularLocation>
</comment>
<feature type="site" description="Transition state stabilizer" evidence="9">
    <location>
        <position position="31"/>
    </location>
</feature>
<protein>
    <recommendedName>
        <fullName evidence="9">Acetylglutamate kinase</fullName>
        <ecNumber evidence="9">2.7.2.8</ecNumber>
    </recommendedName>
    <alternativeName>
        <fullName evidence="9">N-acetyl-L-glutamate 5-phosphotransferase</fullName>
    </alternativeName>
    <alternativeName>
        <fullName evidence="9">NAG kinase</fullName>
        <shortName evidence="9">NAGK</shortName>
    </alternativeName>
</protein>
<evidence type="ECO:0000313" key="11">
    <source>
        <dbReference type="EMBL" id="AEF96825.1"/>
    </source>
</evidence>
<dbReference type="EMBL" id="CP002737">
    <property type="protein sequence ID" value="AEF96825.1"/>
    <property type="molecule type" value="Genomic_DNA"/>
</dbReference>
<keyword evidence="8 9" id="KW-0067">ATP-binding</keyword>
<dbReference type="UniPathway" id="UPA00068">
    <property type="reaction ID" value="UER00107"/>
</dbReference>
<dbReference type="STRING" id="880724.Metig_1288"/>
<dbReference type="GO" id="GO:0042450">
    <property type="term" value="P:L-arginine biosynthetic process via ornithine"/>
    <property type="evidence" value="ECO:0007669"/>
    <property type="project" value="UniProtKB-UniRule"/>
</dbReference>
<dbReference type="PANTHER" id="PTHR23342">
    <property type="entry name" value="N-ACETYLGLUTAMATE SYNTHASE"/>
    <property type="match status" value="1"/>
</dbReference>
<keyword evidence="4 9" id="KW-0028">Amino-acid biosynthesis</keyword>
<evidence type="ECO:0000256" key="1">
    <source>
        <dbReference type="ARBA" id="ARBA00004828"/>
    </source>
</evidence>
<dbReference type="HAMAP" id="MF_00082">
    <property type="entry name" value="ArgB"/>
    <property type="match status" value="1"/>
</dbReference>
<evidence type="ECO:0000256" key="8">
    <source>
        <dbReference type="ARBA" id="ARBA00022840"/>
    </source>
</evidence>
<keyword evidence="6 9" id="KW-0547">Nucleotide-binding</keyword>
<name>F6BEM8_METIK</name>
<evidence type="ECO:0000256" key="5">
    <source>
        <dbReference type="ARBA" id="ARBA00022679"/>
    </source>
</evidence>
<comment type="pathway">
    <text evidence="1 9">Amino-acid biosynthesis; L-arginine biosynthesis; N(2)-acetyl-L-ornithine from L-glutamate: step 2/4.</text>
</comment>
<dbReference type="AlphaFoldDB" id="F6BEM8"/>
<dbReference type="FunFam" id="3.40.1160.10:FF:000004">
    <property type="entry name" value="Acetylglutamate kinase"/>
    <property type="match status" value="1"/>
</dbReference>
<evidence type="ECO:0000256" key="3">
    <source>
        <dbReference type="ARBA" id="ARBA00022571"/>
    </source>
</evidence>
<reference evidence="11 12" key="1">
    <citation type="submission" date="2011-05" db="EMBL/GenBank/DDBJ databases">
        <title>Complete sequence of Methanotorris igneus Kol 5.</title>
        <authorList>
            <consortium name="US DOE Joint Genome Institute"/>
            <person name="Lucas S."/>
            <person name="Han J."/>
            <person name="Lapidus A."/>
            <person name="Cheng J.-F."/>
            <person name="Goodwin L."/>
            <person name="Pitluck S."/>
            <person name="Peters L."/>
            <person name="Mikhailova N."/>
            <person name="Chertkov O."/>
            <person name="Han C."/>
            <person name="Tapia R."/>
            <person name="Land M."/>
            <person name="Hauser L."/>
            <person name="Kyrpides N."/>
            <person name="Ivanova N."/>
            <person name="Pagani I."/>
            <person name="Sieprawska-Lupa M."/>
            <person name="Whitman W."/>
            <person name="Woyke T."/>
        </authorList>
    </citation>
    <scope>NUCLEOTIDE SEQUENCE [LARGE SCALE GENOMIC DNA]</scope>
    <source>
        <strain evidence="12">DSM 5666 / JCM 11834 / Kol 5</strain>
    </source>
</reference>
<evidence type="ECO:0000256" key="6">
    <source>
        <dbReference type="ARBA" id="ARBA00022741"/>
    </source>
</evidence>
<dbReference type="OrthoDB" id="6816at2157"/>
<dbReference type="GeneID" id="10644151"/>
<dbReference type="HOGENOM" id="CLU_053680_0_0_2"/>
<comment type="function">
    <text evidence="9">Catalyzes the ATP-dependent phosphorylation of N-acetyl-L-glutamate.</text>
</comment>
<dbReference type="InterPro" id="IPR036393">
    <property type="entry name" value="AceGlu_kinase-like_sf"/>
</dbReference>
<feature type="site" description="Transition state stabilizer" evidence="9">
    <location>
        <position position="254"/>
    </location>
</feature>
<evidence type="ECO:0000256" key="2">
    <source>
        <dbReference type="ARBA" id="ARBA00022490"/>
    </source>
</evidence>
<evidence type="ECO:0000259" key="10">
    <source>
        <dbReference type="Pfam" id="PF00696"/>
    </source>
</evidence>
<keyword evidence="2 9" id="KW-0963">Cytoplasm</keyword>
<dbReference type="EC" id="2.7.2.8" evidence="9"/>
<keyword evidence="3 9" id="KW-0055">Arginine biosynthesis</keyword>
<dbReference type="Proteomes" id="UP000009227">
    <property type="component" value="Chromosome"/>
</dbReference>
<dbReference type="InterPro" id="IPR041727">
    <property type="entry name" value="NAGK-C"/>
</dbReference>
<dbReference type="InterPro" id="IPR037528">
    <property type="entry name" value="ArgB"/>
</dbReference>
<feature type="domain" description="Aspartate/glutamate/uridylate kinase" evidence="10">
    <location>
        <begin position="26"/>
        <end position="273"/>
    </location>
</feature>
<dbReference type="SUPFAM" id="SSF53633">
    <property type="entry name" value="Carbamate kinase-like"/>
    <property type="match status" value="1"/>
</dbReference>
<dbReference type="InterPro" id="IPR001057">
    <property type="entry name" value="Glu/AcGlu_kinase"/>
</dbReference>
<keyword evidence="12" id="KW-1185">Reference proteome</keyword>
<dbReference type="PANTHER" id="PTHR23342:SF0">
    <property type="entry name" value="N-ACETYLGLUTAMATE SYNTHASE, MITOCHONDRIAL"/>
    <property type="match status" value="1"/>
</dbReference>
<dbReference type="GO" id="GO:0005524">
    <property type="term" value="F:ATP binding"/>
    <property type="evidence" value="ECO:0007669"/>
    <property type="project" value="UniProtKB-UniRule"/>
</dbReference>
<dbReference type="InterPro" id="IPR001048">
    <property type="entry name" value="Asp/Glu/Uridylate_kinase"/>
</dbReference>
<dbReference type="KEGG" id="mig:Metig_1288"/>
<keyword evidence="5 9" id="KW-0808">Transferase</keyword>
<dbReference type="GO" id="GO:0005737">
    <property type="term" value="C:cytoplasm"/>
    <property type="evidence" value="ECO:0007669"/>
    <property type="project" value="UniProtKB-SubCell"/>
</dbReference>
<dbReference type="GO" id="GO:0003991">
    <property type="term" value="F:acetylglutamate kinase activity"/>
    <property type="evidence" value="ECO:0007669"/>
    <property type="project" value="UniProtKB-UniRule"/>
</dbReference>